<protein>
    <submittedName>
        <fullName evidence="2">Uncharacterized protein</fullName>
    </submittedName>
</protein>
<feature type="compositionally biased region" description="Low complexity" evidence="1">
    <location>
        <begin position="94"/>
        <end position="116"/>
    </location>
</feature>
<feature type="compositionally biased region" description="Basic and acidic residues" evidence="1">
    <location>
        <begin position="24"/>
        <end position="48"/>
    </location>
</feature>
<accession>A0A1N7FGI7</accession>
<dbReference type="AlphaFoldDB" id="A0A1N7FGI7"/>
<feature type="region of interest" description="Disordered" evidence="1">
    <location>
        <begin position="24"/>
        <end position="55"/>
    </location>
</feature>
<dbReference type="STRING" id="1344003.SAMN05445060_2050"/>
<dbReference type="InterPro" id="IPR028974">
    <property type="entry name" value="TSP_type-3_rpt"/>
</dbReference>
<feature type="compositionally biased region" description="Low complexity" evidence="1">
    <location>
        <begin position="123"/>
        <end position="135"/>
    </location>
</feature>
<feature type="region of interest" description="Disordered" evidence="1">
    <location>
        <begin position="85"/>
        <end position="149"/>
    </location>
</feature>
<proteinExistence type="predicted"/>
<dbReference type="Proteomes" id="UP000186218">
    <property type="component" value="Unassembled WGS sequence"/>
</dbReference>
<dbReference type="EMBL" id="FTNT01000005">
    <property type="protein sequence ID" value="SIR99451.1"/>
    <property type="molecule type" value="Genomic_DNA"/>
</dbReference>
<keyword evidence="3" id="KW-1185">Reference proteome</keyword>
<gene>
    <name evidence="2" type="ORF">SAMN05445060_2050</name>
</gene>
<feature type="region of interest" description="Disordered" evidence="1">
    <location>
        <begin position="196"/>
        <end position="216"/>
    </location>
</feature>
<evidence type="ECO:0000313" key="2">
    <source>
        <dbReference type="EMBL" id="SIR99451.1"/>
    </source>
</evidence>
<dbReference type="OrthoDB" id="3700985at2"/>
<organism evidence="2 3">
    <name type="scientific">Williamsia sterculiae</name>
    <dbReference type="NCBI Taxonomy" id="1344003"/>
    <lineage>
        <taxon>Bacteria</taxon>
        <taxon>Bacillati</taxon>
        <taxon>Actinomycetota</taxon>
        <taxon>Actinomycetes</taxon>
        <taxon>Mycobacteriales</taxon>
        <taxon>Nocardiaceae</taxon>
        <taxon>Williamsia</taxon>
    </lineage>
</organism>
<sequence length="216" mass="22464">MDPGIAYAFGLGDGELTHWRSASDLDVDGDGRQDAVRVDFDGDGRYDDAMWDSDGNGDADRVGLDLDDDGHLDHFFADGGRGLWERSVGGPHSDASGPDSPAAPTATAPEPEPTTGLDYTDPGGATHHTDTATVDGDGDGQADDLLVDDDHDGRADGLLVRGRVASGTLQVERMYLDTDGDGAFDAVVIDTDGDGTADRALTPRDAGFGFGGPVNR</sequence>
<feature type="compositionally biased region" description="Acidic residues" evidence="1">
    <location>
        <begin position="136"/>
        <end position="149"/>
    </location>
</feature>
<dbReference type="RefSeq" id="WP_076479138.1">
    <property type="nucleotide sequence ID" value="NZ_FTNT01000005.1"/>
</dbReference>
<dbReference type="GO" id="GO:0005509">
    <property type="term" value="F:calcium ion binding"/>
    <property type="evidence" value="ECO:0007669"/>
    <property type="project" value="InterPro"/>
</dbReference>
<evidence type="ECO:0000256" key="1">
    <source>
        <dbReference type="SAM" id="MobiDB-lite"/>
    </source>
</evidence>
<reference evidence="2 3" key="1">
    <citation type="submission" date="2017-01" db="EMBL/GenBank/DDBJ databases">
        <authorList>
            <person name="Mah S.A."/>
            <person name="Swanson W.J."/>
            <person name="Moy G.W."/>
            <person name="Vacquier V.D."/>
        </authorList>
    </citation>
    <scope>NUCLEOTIDE SEQUENCE [LARGE SCALE GENOMIC DNA]</scope>
    <source>
        <strain evidence="2 3">CPCC 203464</strain>
    </source>
</reference>
<evidence type="ECO:0000313" key="3">
    <source>
        <dbReference type="Proteomes" id="UP000186218"/>
    </source>
</evidence>
<name>A0A1N7FGI7_9NOCA</name>
<dbReference type="SUPFAM" id="SSF103647">
    <property type="entry name" value="TSP type-3 repeat"/>
    <property type="match status" value="1"/>
</dbReference>